<evidence type="ECO:0000313" key="2">
    <source>
        <dbReference type="Proteomes" id="UP000266673"/>
    </source>
</evidence>
<proteinExistence type="predicted"/>
<accession>A0A397V9U1</accession>
<dbReference type="EMBL" id="QKWP01000488">
    <property type="protein sequence ID" value="RIB19210.1"/>
    <property type="molecule type" value="Genomic_DNA"/>
</dbReference>
<organism evidence="1 2">
    <name type="scientific">Gigaspora rosea</name>
    <dbReference type="NCBI Taxonomy" id="44941"/>
    <lineage>
        <taxon>Eukaryota</taxon>
        <taxon>Fungi</taxon>
        <taxon>Fungi incertae sedis</taxon>
        <taxon>Mucoromycota</taxon>
        <taxon>Glomeromycotina</taxon>
        <taxon>Glomeromycetes</taxon>
        <taxon>Diversisporales</taxon>
        <taxon>Gigasporaceae</taxon>
        <taxon>Gigaspora</taxon>
    </lineage>
</organism>
<keyword evidence="2" id="KW-1185">Reference proteome</keyword>
<protein>
    <submittedName>
        <fullName evidence="1">Uncharacterized protein</fullName>
    </submittedName>
</protein>
<dbReference type="AlphaFoldDB" id="A0A397V9U1"/>
<reference evidence="1 2" key="1">
    <citation type="submission" date="2018-06" db="EMBL/GenBank/DDBJ databases">
        <title>Comparative genomics reveals the genomic features of Rhizophagus irregularis, R. cerebriforme, R. diaphanum and Gigaspora rosea, and their symbiotic lifestyle signature.</title>
        <authorList>
            <person name="Morin E."/>
            <person name="San Clemente H."/>
            <person name="Chen E.C.H."/>
            <person name="De La Providencia I."/>
            <person name="Hainaut M."/>
            <person name="Kuo A."/>
            <person name="Kohler A."/>
            <person name="Murat C."/>
            <person name="Tang N."/>
            <person name="Roy S."/>
            <person name="Loubradou J."/>
            <person name="Henrissat B."/>
            <person name="Grigoriev I.V."/>
            <person name="Corradi N."/>
            <person name="Roux C."/>
            <person name="Martin F.M."/>
        </authorList>
    </citation>
    <scope>NUCLEOTIDE SEQUENCE [LARGE SCALE GENOMIC DNA]</scope>
    <source>
        <strain evidence="1 2">DAOM 194757</strain>
    </source>
</reference>
<comment type="caution">
    <text evidence="1">The sequence shown here is derived from an EMBL/GenBank/DDBJ whole genome shotgun (WGS) entry which is preliminary data.</text>
</comment>
<name>A0A397V9U1_9GLOM</name>
<dbReference type="Proteomes" id="UP000266673">
    <property type="component" value="Unassembled WGS sequence"/>
</dbReference>
<evidence type="ECO:0000313" key="1">
    <source>
        <dbReference type="EMBL" id="RIB19210.1"/>
    </source>
</evidence>
<sequence>MYMKKDIRLSAHSHITYTLTIFLMHSHSHNIGSMSGAFSSPHTYLRTYVRRSISPRSHC</sequence>
<gene>
    <name evidence="1" type="ORF">C2G38_2083618</name>
</gene>